<organism evidence="3 4">
    <name type="scientific">Prunus yedoensis var. nudiflora</name>
    <dbReference type="NCBI Taxonomy" id="2094558"/>
    <lineage>
        <taxon>Eukaryota</taxon>
        <taxon>Viridiplantae</taxon>
        <taxon>Streptophyta</taxon>
        <taxon>Embryophyta</taxon>
        <taxon>Tracheophyta</taxon>
        <taxon>Spermatophyta</taxon>
        <taxon>Magnoliopsida</taxon>
        <taxon>eudicotyledons</taxon>
        <taxon>Gunneridae</taxon>
        <taxon>Pentapetalae</taxon>
        <taxon>rosids</taxon>
        <taxon>fabids</taxon>
        <taxon>Rosales</taxon>
        <taxon>Rosaceae</taxon>
        <taxon>Amygdaloideae</taxon>
        <taxon>Amygdaleae</taxon>
        <taxon>Prunus</taxon>
    </lineage>
</organism>
<dbReference type="OrthoDB" id="690341at2759"/>
<gene>
    <name evidence="3" type="ORF">Pyn_05289</name>
</gene>
<sequence length="432" mass="49772">MIQAAETTPDGRVQKFRIHDLLREIITSKTRDQNFATIAKEYNMPWPDKVARLSIHNTLQYVQQYRSASQLRSLFMFRVAEKPSLQRFSPTGFTLLNVLDLQSTPLNVFPAEVVNLFFLKYLSLKDTRVKTVPTWIGKLQNLETLDLKNSRVTELPVEILKLQHLRHLLVYHYEFLPHEFHSKYGFKVLGKIGALTSLQKLCFIEVNQDGGAILIELGKLVQLRRLGIVKMRKEYGKAFCSSVEKLTKICSLSITSVEEDEIIDLEYLFFSSSTASAALLARTTGDVTSLDTFSSWPLHLLLSEAFEGDTLRFGAGGFKKLKRLCLDKSDQLRCIWVEAETMPCIEQLSIKRCKSLEKVPLGIEHLITLKVLEFSDMPEKLIRTLLPHEQGNDYWKVAHIPEVHITYWREWEWKVYSLEGLSEAQKSHFCCK</sequence>
<name>A0A314UWV6_PRUYE</name>
<evidence type="ECO:0000259" key="2">
    <source>
        <dbReference type="Pfam" id="PF23598"/>
    </source>
</evidence>
<protein>
    <submittedName>
        <fullName evidence="3">Disease resistance protein RPM1-like</fullName>
    </submittedName>
</protein>
<evidence type="ECO:0000256" key="1">
    <source>
        <dbReference type="ARBA" id="ARBA00022737"/>
    </source>
</evidence>
<keyword evidence="1" id="KW-0677">Repeat</keyword>
<accession>A0A314UWV6</accession>
<dbReference type="SUPFAM" id="SSF52058">
    <property type="entry name" value="L domain-like"/>
    <property type="match status" value="1"/>
</dbReference>
<dbReference type="AlphaFoldDB" id="A0A314UWV6"/>
<dbReference type="InterPro" id="IPR055414">
    <property type="entry name" value="LRR_R13L4/SHOC2-like"/>
</dbReference>
<proteinExistence type="predicted"/>
<dbReference type="STRING" id="2094558.A0A314UWV6"/>
<reference evidence="3 4" key="1">
    <citation type="submission" date="2018-02" db="EMBL/GenBank/DDBJ databases">
        <title>Draft genome of wild Prunus yedoensis var. nudiflora.</title>
        <authorList>
            <person name="Baek S."/>
            <person name="Kim J.-H."/>
            <person name="Choi K."/>
            <person name="Kim G.-B."/>
            <person name="Cho A."/>
            <person name="Jang H."/>
            <person name="Shin C.-H."/>
            <person name="Yu H.-J."/>
            <person name="Mun J.-H."/>
        </authorList>
    </citation>
    <scope>NUCLEOTIDE SEQUENCE [LARGE SCALE GENOMIC DNA]</scope>
    <source>
        <strain evidence="4">cv. Jeju island</strain>
        <tissue evidence="3">Leaf</tissue>
    </source>
</reference>
<evidence type="ECO:0000313" key="4">
    <source>
        <dbReference type="Proteomes" id="UP000250321"/>
    </source>
</evidence>
<dbReference type="EMBL" id="PJQY01002972">
    <property type="protein sequence ID" value="PQM41306.1"/>
    <property type="molecule type" value="Genomic_DNA"/>
</dbReference>
<evidence type="ECO:0000313" key="3">
    <source>
        <dbReference type="EMBL" id="PQM41306.1"/>
    </source>
</evidence>
<dbReference type="Proteomes" id="UP000250321">
    <property type="component" value="Unassembled WGS sequence"/>
</dbReference>
<dbReference type="PANTHER" id="PTHR47186:SF57">
    <property type="entry name" value="OS02G0478300 PROTEIN"/>
    <property type="match status" value="1"/>
</dbReference>
<dbReference type="Pfam" id="PF23598">
    <property type="entry name" value="LRR_14"/>
    <property type="match status" value="1"/>
</dbReference>
<feature type="domain" description="Disease resistance R13L4/SHOC-2-like LRR" evidence="2">
    <location>
        <begin position="70"/>
        <end position="259"/>
    </location>
</feature>
<dbReference type="PANTHER" id="PTHR47186">
    <property type="entry name" value="LEUCINE-RICH REPEAT-CONTAINING PROTEIN 57"/>
    <property type="match status" value="1"/>
</dbReference>
<keyword evidence="4" id="KW-1185">Reference proteome</keyword>
<comment type="caution">
    <text evidence="3">The sequence shown here is derived from an EMBL/GenBank/DDBJ whole genome shotgun (WGS) entry which is preliminary data.</text>
</comment>
<dbReference type="Gene3D" id="3.80.10.10">
    <property type="entry name" value="Ribonuclease Inhibitor"/>
    <property type="match status" value="1"/>
</dbReference>
<dbReference type="InterPro" id="IPR032675">
    <property type="entry name" value="LRR_dom_sf"/>
</dbReference>